<protein>
    <submittedName>
        <fullName evidence="1">Uncharacterized protein</fullName>
    </submittedName>
</protein>
<dbReference type="AlphaFoldDB" id="A0AA86RKS7"/>
<dbReference type="Proteomes" id="UP001189624">
    <property type="component" value="Chromosome 1"/>
</dbReference>
<sequence>MIAPWFGTSFDIHIRSWSAITRIRCALCSWGFRWHWKATSVRLTGITFNSRFIRVSCLKRPFCRIIAAVEVGRTKTEAKSKNAMRIAFMVGNLIVMLGREYSVFSWHV</sequence>
<evidence type="ECO:0000313" key="2">
    <source>
        <dbReference type="Proteomes" id="UP001189624"/>
    </source>
</evidence>
<proteinExistence type="predicted"/>
<evidence type="ECO:0000313" key="1">
    <source>
        <dbReference type="EMBL" id="CAJ1779620.1"/>
    </source>
</evidence>
<dbReference type="EMBL" id="OY731398">
    <property type="protein sequence ID" value="CAJ1779620.1"/>
    <property type="molecule type" value="Genomic_DNA"/>
</dbReference>
<dbReference type="Gramene" id="rna-AYBTSS11_LOCUS38">
    <property type="protein sequence ID" value="CAJ1779620.1"/>
    <property type="gene ID" value="gene-AYBTSS11_LOCUS38"/>
</dbReference>
<reference evidence="1" key="1">
    <citation type="submission" date="2023-10" db="EMBL/GenBank/DDBJ databases">
        <authorList>
            <person name="Domelevo Entfellner J.-B."/>
        </authorList>
    </citation>
    <scope>NUCLEOTIDE SEQUENCE</scope>
</reference>
<organism evidence="1 2">
    <name type="scientific">Sphenostylis stenocarpa</name>
    <dbReference type="NCBI Taxonomy" id="92480"/>
    <lineage>
        <taxon>Eukaryota</taxon>
        <taxon>Viridiplantae</taxon>
        <taxon>Streptophyta</taxon>
        <taxon>Embryophyta</taxon>
        <taxon>Tracheophyta</taxon>
        <taxon>Spermatophyta</taxon>
        <taxon>Magnoliopsida</taxon>
        <taxon>eudicotyledons</taxon>
        <taxon>Gunneridae</taxon>
        <taxon>Pentapetalae</taxon>
        <taxon>rosids</taxon>
        <taxon>fabids</taxon>
        <taxon>Fabales</taxon>
        <taxon>Fabaceae</taxon>
        <taxon>Papilionoideae</taxon>
        <taxon>50 kb inversion clade</taxon>
        <taxon>NPAAA clade</taxon>
        <taxon>indigoferoid/millettioid clade</taxon>
        <taxon>Phaseoleae</taxon>
        <taxon>Sphenostylis</taxon>
    </lineage>
</organism>
<accession>A0AA86RKS7</accession>
<gene>
    <name evidence="1" type="ORF">AYBTSS11_LOCUS38</name>
</gene>
<keyword evidence="2" id="KW-1185">Reference proteome</keyword>
<name>A0AA86RKS7_9FABA</name>